<gene>
    <name evidence="1" type="ORF">EK0264_04155</name>
</gene>
<dbReference type="EMBL" id="CP047156">
    <property type="protein sequence ID" value="QHB99557.1"/>
    <property type="molecule type" value="Genomic_DNA"/>
</dbReference>
<dbReference type="RefSeq" id="WP_159543233.1">
    <property type="nucleotide sequence ID" value="NZ_CP047156.1"/>
</dbReference>
<keyword evidence="2" id="KW-1185">Reference proteome</keyword>
<dbReference type="KEGG" id="eke:EK0264_04155"/>
<proteinExistence type="predicted"/>
<evidence type="ECO:0000313" key="2">
    <source>
        <dbReference type="Proteomes" id="UP000463857"/>
    </source>
</evidence>
<dbReference type="AlphaFoldDB" id="A0A7L4YKG9"/>
<reference evidence="1 2" key="1">
    <citation type="journal article" date="2018" name="Int. J. Syst. Evol. Microbiol.">
        <title>Epidermidibacterium keratini gen. nov., sp. nov., a member of the family Sporichthyaceae, isolated from keratin epidermis.</title>
        <authorList>
            <person name="Lee D.G."/>
            <person name="Trujillo M.E."/>
            <person name="Kang S."/>
            <person name="Nam J.J."/>
            <person name="Kim Y.J."/>
        </authorList>
    </citation>
    <scope>NUCLEOTIDE SEQUENCE [LARGE SCALE GENOMIC DNA]</scope>
    <source>
        <strain evidence="1 2">EPI-7</strain>
    </source>
</reference>
<sequence>MSDIDLESEQQIEPHGPSSDLKIARLISARIDRVPDFSTLERSEELALELSALGANFSADDACEDIQVTLLALEDETDLESARRQWRHVRVVILERFEI</sequence>
<accession>A0A7L4YKG9</accession>
<name>A0A7L4YKG9_9ACTN</name>
<organism evidence="1 2">
    <name type="scientific">Epidermidibacterium keratini</name>
    <dbReference type="NCBI Taxonomy" id="1891644"/>
    <lineage>
        <taxon>Bacteria</taxon>
        <taxon>Bacillati</taxon>
        <taxon>Actinomycetota</taxon>
        <taxon>Actinomycetes</taxon>
        <taxon>Sporichthyales</taxon>
        <taxon>Sporichthyaceae</taxon>
        <taxon>Epidermidibacterium</taxon>
    </lineage>
</organism>
<dbReference type="InParanoid" id="A0A7L4YKG9"/>
<protein>
    <submittedName>
        <fullName evidence="1">Uncharacterized protein</fullName>
    </submittedName>
</protein>
<dbReference type="Proteomes" id="UP000463857">
    <property type="component" value="Chromosome"/>
</dbReference>
<evidence type="ECO:0000313" key="1">
    <source>
        <dbReference type="EMBL" id="QHB99557.1"/>
    </source>
</evidence>